<evidence type="ECO:0008006" key="4">
    <source>
        <dbReference type="Google" id="ProtNLM"/>
    </source>
</evidence>
<sequence length="203" mass="21598">MKFAPMRPLSILLASACLFAVPTIVVGDETATAEPATDAKSETINVFDSGTLVVPAEFKRAPKANNIIEHEFQASAGEGDEAETARLTMMPASGGVKANIDRWIGQFSGSDRKTVGPKETQSGGWTVHVVEVSGQYATRMGGGPFAGGRMVRNDGYAMLGAILVEPEGDSPRRRQYFVKMIGPESVIKANGESFKKMVTSVGQ</sequence>
<comment type="caution">
    <text evidence="2">The sequence shown here is derived from an EMBL/GenBank/DDBJ whole genome shotgun (WGS) entry which is preliminary data.</text>
</comment>
<evidence type="ECO:0000256" key="1">
    <source>
        <dbReference type="SAM" id="SignalP"/>
    </source>
</evidence>
<reference evidence="2 3" key="1">
    <citation type="submission" date="2020-08" db="EMBL/GenBank/DDBJ databases">
        <title>Genomic Encyclopedia of Type Strains, Phase III (KMG-III): the genomes of soil and plant-associated and newly described type strains.</title>
        <authorList>
            <person name="Whitman W."/>
        </authorList>
    </citation>
    <scope>NUCLEOTIDE SEQUENCE [LARGE SCALE GENOMIC DNA]</scope>
    <source>
        <strain evidence="2 3">CECT 8075</strain>
    </source>
</reference>
<organism evidence="2 3">
    <name type="scientific">Aporhodopirellula rubra</name>
    <dbReference type="NCBI Taxonomy" id="980271"/>
    <lineage>
        <taxon>Bacteria</taxon>
        <taxon>Pseudomonadati</taxon>
        <taxon>Planctomycetota</taxon>
        <taxon>Planctomycetia</taxon>
        <taxon>Pirellulales</taxon>
        <taxon>Pirellulaceae</taxon>
        <taxon>Aporhodopirellula</taxon>
    </lineage>
</organism>
<dbReference type="AlphaFoldDB" id="A0A7W5DYK8"/>
<dbReference type="Proteomes" id="UP000536179">
    <property type="component" value="Unassembled WGS sequence"/>
</dbReference>
<evidence type="ECO:0000313" key="3">
    <source>
        <dbReference type="Proteomes" id="UP000536179"/>
    </source>
</evidence>
<evidence type="ECO:0000313" key="2">
    <source>
        <dbReference type="EMBL" id="MBB3206614.1"/>
    </source>
</evidence>
<name>A0A7W5DYK8_9BACT</name>
<dbReference type="RefSeq" id="WP_246419563.1">
    <property type="nucleotide sequence ID" value="NZ_JACHXU010000007.1"/>
</dbReference>
<keyword evidence="1" id="KW-0732">Signal</keyword>
<feature type="chain" id="PRO_5030730007" description="Secreted protein" evidence="1">
    <location>
        <begin position="28"/>
        <end position="203"/>
    </location>
</feature>
<proteinExistence type="predicted"/>
<feature type="signal peptide" evidence="1">
    <location>
        <begin position="1"/>
        <end position="27"/>
    </location>
</feature>
<accession>A0A7W5DYK8</accession>
<protein>
    <recommendedName>
        <fullName evidence="4">Secreted protein</fullName>
    </recommendedName>
</protein>
<dbReference type="EMBL" id="JACHXU010000007">
    <property type="protein sequence ID" value="MBB3206614.1"/>
    <property type="molecule type" value="Genomic_DNA"/>
</dbReference>
<gene>
    <name evidence="2" type="ORF">FHS27_002426</name>
</gene>
<keyword evidence="3" id="KW-1185">Reference proteome</keyword>